<feature type="domain" description="HTH tetR-type" evidence="3">
    <location>
        <begin position="12"/>
        <end position="72"/>
    </location>
</feature>
<organism evidence="4 5">
    <name type="scientific">Actinomadura rugatobispora</name>
    <dbReference type="NCBI Taxonomy" id="1994"/>
    <lineage>
        <taxon>Bacteria</taxon>
        <taxon>Bacillati</taxon>
        <taxon>Actinomycetota</taxon>
        <taxon>Actinomycetes</taxon>
        <taxon>Streptosporangiales</taxon>
        <taxon>Thermomonosporaceae</taxon>
        <taxon>Actinomadura</taxon>
    </lineage>
</organism>
<evidence type="ECO:0000256" key="2">
    <source>
        <dbReference type="PROSITE-ProRule" id="PRU00335"/>
    </source>
</evidence>
<dbReference type="SUPFAM" id="SSF48498">
    <property type="entry name" value="Tetracyclin repressor-like, C-terminal domain"/>
    <property type="match status" value="1"/>
</dbReference>
<dbReference type="EMBL" id="JBHSON010000007">
    <property type="protein sequence ID" value="MFC5745319.1"/>
    <property type="molecule type" value="Genomic_DNA"/>
</dbReference>
<dbReference type="Pfam" id="PF00440">
    <property type="entry name" value="TetR_N"/>
    <property type="match status" value="1"/>
</dbReference>
<dbReference type="PROSITE" id="PS50977">
    <property type="entry name" value="HTH_TETR_2"/>
    <property type="match status" value="1"/>
</dbReference>
<dbReference type="Proteomes" id="UP001596074">
    <property type="component" value="Unassembled WGS sequence"/>
</dbReference>
<evidence type="ECO:0000256" key="1">
    <source>
        <dbReference type="ARBA" id="ARBA00023125"/>
    </source>
</evidence>
<dbReference type="PANTHER" id="PTHR30055:SF226">
    <property type="entry name" value="HTH-TYPE TRANSCRIPTIONAL REGULATOR PKSA"/>
    <property type="match status" value="1"/>
</dbReference>
<name>A0ABW0ZUB7_9ACTN</name>
<dbReference type="InterPro" id="IPR009057">
    <property type="entry name" value="Homeodomain-like_sf"/>
</dbReference>
<dbReference type="PANTHER" id="PTHR30055">
    <property type="entry name" value="HTH-TYPE TRANSCRIPTIONAL REGULATOR RUTR"/>
    <property type="match status" value="1"/>
</dbReference>
<evidence type="ECO:0000313" key="5">
    <source>
        <dbReference type="Proteomes" id="UP001596074"/>
    </source>
</evidence>
<feature type="DNA-binding region" description="H-T-H motif" evidence="2">
    <location>
        <begin position="35"/>
        <end position="54"/>
    </location>
</feature>
<dbReference type="InterPro" id="IPR001647">
    <property type="entry name" value="HTH_TetR"/>
</dbReference>
<dbReference type="PRINTS" id="PR00455">
    <property type="entry name" value="HTHTETR"/>
</dbReference>
<dbReference type="InterPro" id="IPR050109">
    <property type="entry name" value="HTH-type_TetR-like_transc_reg"/>
</dbReference>
<dbReference type="InterPro" id="IPR036271">
    <property type="entry name" value="Tet_transcr_reg_TetR-rel_C_sf"/>
</dbReference>
<keyword evidence="5" id="KW-1185">Reference proteome</keyword>
<reference evidence="5" key="1">
    <citation type="journal article" date="2019" name="Int. J. Syst. Evol. Microbiol.">
        <title>The Global Catalogue of Microorganisms (GCM) 10K type strain sequencing project: providing services to taxonomists for standard genome sequencing and annotation.</title>
        <authorList>
            <consortium name="The Broad Institute Genomics Platform"/>
            <consortium name="The Broad Institute Genome Sequencing Center for Infectious Disease"/>
            <person name="Wu L."/>
            <person name="Ma J."/>
        </authorList>
    </citation>
    <scope>NUCLEOTIDE SEQUENCE [LARGE SCALE GENOMIC DNA]</scope>
    <source>
        <strain evidence="5">KCTC 42087</strain>
    </source>
</reference>
<gene>
    <name evidence="4" type="ORF">ACFPZN_06845</name>
</gene>
<proteinExistence type="predicted"/>
<dbReference type="InterPro" id="IPR023772">
    <property type="entry name" value="DNA-bd_HTH_TetR-type_CS"/>
</dbReference>
<dbReference type="Gene3D" id="1.10.357.10">
    <property type="entry name" value="Tetracycline Repressor, domain 2"/>
    <property type="match status" value="1"/>
</dbReference>
<evidence type="ECO:0000259" key="3">
    <source>
        <dbReference type="PROSITE" id="PS50977"/>
    </source>
</evidence>
<comment type="caution">
    <text evidence="4">The sequence shown here is derived from an EMBL/GenBank/DDBJ whole genome shotgun (WGS) entry which is preliminary data.</text>
</comment>
<dbReference type="RefSeq" id="WP_378280943.1">
    <property type="nucleotide sequence ID" value="NZ_JBHSON010000007.1"/>
</dbReference>
<protein>
    <submittedName>
        <fullName evidence="4">TetR/AcrR family transcriptional regulator</fullName>
    </submittedName>
</protein>
<sequence length="220" mass="24897">MARRAENLAPGDATRARLVDGAAACFYRYGVGKTTIDEIAREVRLSRRTVYRYFASKEDIFVAVISREFEELSREGRLIYERASFGEGVIEVALLMSRRVNESPTLSRLFAVEESGQTMEALFGGTEFTRLVERFLAPLIRRAQQRGELRKDITVADATEWVTHLVFSMLGPNPVISRHDDEHVKFMLRTFALPGLMLPEAEQAVEAPKAGTRRSRGKEQ</sequence>
<dbReference type="PROSITE" id="PS01081">
    <property type="entry name" value="HTH_TETR_1"/>
    <property type="match status" value="1"/>
</dbReference>
<dbReference type="SUPFAM" id="SSF46689">
    <property type="entry name" value="Homeodomain-like"/>
    <property type="match status" value="1"/>
</dbReference>
<evidence type="ECO:0000313" key="4">
    <source>
        <dbReference type="EMBL" id="MFC5745319.1"/>
    </source>
</evidence>
<keyword evidence="1 2" id="KW-0238">DNA-binding</keyword>
<accession>A0ABW0ZUB7</accession>